<dbReference type="Proteomes" id="UP001199750">
    <property type="component" value="Unassembled WGS sequence"/>
</dbReference>
<comment type="caution">
    <text evidence="1">The sequence shown here is derived from an EMBL/GenBank/DDBJ whole genome shotgun (WGS) entry which is preliminary data.</text>
</comment>
<protein>
    <recommendedName>
        <fullName evidence="3">RteC protein</fullName>
    </recommendedName>
</protein>
<dbReference type="AlphaFoldDB" id="A0AAW5C3G5"/>
<evidence type="ECO:0000313" key="2">
    <source>
        <dbReference type="Proteomes" id="UP001199750"/>
    </source>
</evidence>
<sequence length="253" mass="29735">MTMSFTGVNDIISYLRRIFRNTQMEVLNLVLVYLQNLMHADVTIHKEETDQVWFNEARSISDFNSHLMIGEIMCTSFLANWVERAGKDPVLMKVIMERFNQFNQLYRYDDNFGWTHRYLTIREQGALLALNDLPAVTRETIARYLILQHTSLERQQKLFYCRESFLKQEYKLRLTPTELLELSLSLLASGKLEGDSKSVTQIGTVRFLADCLGLDFPANYDSLMYQLKEREQLTKFMDELRQSLIAYLRKKNG</sequence>
<reference evidence="1" key="1">
    <citation type="submission" date="2022-01" db="EMBL/GenBank/DDBJ databases">
        <title>Collection of gut derived symbiotic bacterial strains cultured from healthy donors.</title>
        <authorList>
            <person name="Lin H."/>
            <person name="Kohout C."/>
            <person name="Waligurski E."/>
            <person name="Pamer E.G."/>
        </authorList>
    </citation>
    <scope>NUCLEOTIDE SEQUENCE</scope>
    <source>
        <strain evidence="1">DFI.1.149</strain>
    </source>
</reference>
<gene>
    <name evidence="1" type="ORF">L0P03_06705</name>
</gene>
<evidence type="ECO:0008006" key="3">
    <source>
        <dbReference type="Google" id="ProtNLM"/>
    </source>
</evidence>
<dbReference type="EMBL" id="JAKNDN010000010">
    <property type="protein sequence ID" value="MCG4959542.1"/>
    <property type="molecule type" value="Genomic_DNA"/>
</dbReference>
<organism evidence="1 2">
    <name type="scientific">Odoribacter splanchnicus</name>
    <dbReference type="NCBI Taxonomy" id="28118"/>
    <lineage>
        <taxon>Bacteria</taxon>
        <taxon>Pseudomonadati</taxon>
        <taxon>Bacteroidota</taxon>
        <taxon>Bacteroidia</taxon>
        <taxon>Bacteroidales</taxon>
        <taxon>Odoribacteraceae</taxon>
        <taxon>Odoribacter</taxon>
    </lineage>
</organism>
<evidence type="ECO:0000313" key="1">
    <source>
        <dbReference type="EMBL" id="MCG4959542.1"/>
    </source>
</evidence>
<proteinExistence type="predicted"/>
<name>A0AAW5C3G5_9BACT</name>
<accession>A0AAW5C3G5</accession>